<evidence type="ECO:0000256" key="1">
    <source>
        <dbReference type="PROSITE-ProRule" id="PRU00042"/>
    </source>
</evidence>
<dbReference type="InterPro" id="IPR019496">
    <property type="entry name" value="NUFIP1_cons_dom"/>
</dbReference>
<feature type="compositionally biased region" description="Basic and acidic residues" evidence="2">
    <location>
        <begin position="467"/>
        <end position="491"/>
    </location>
</feature>
<name>A0A8S3TTW0_MYTED</name>
<feature type="compositionally biased region" description="Polar residues" evidence="2">
    <location>
        <begin position="727"/>
        <end position="739"/>
    </location>
</feature>
<feature type="compositionally biased region" description="Basic and acidic residues" evidence="2">
    <location>
        <begin position="760"/>
        <end position="772"/>
    </location>
</feature>
<organism evidence="4 5">
    <name type="scientific">Mytilus edulis</name>
    <name type="common">Blue mussel</name>
    <dbReference type="NCBI Taxonomy" id="6550"/>
    <lineage>
        <taxon>Eukaryota</taxon>
        <taxon>Metazoa</taxon>
        <taxon>Spiralia</taxon>
        <taxon>Lophotrochozoa</taxon>
        <taxon>Mollusca</taxon>
        <taxon>Bivalvia</taxon>
        <taxon>Autobranchia</taxon>
        <taxon>Pteriomorphia</taxon>
        <taxon>Mytilida</taxon>
        <taxon>Mytiloidea</taxon>
        <taxon>Mytilidae</taxon>
        <taxon>Mytilinae</taxon>
        <taxon>Mytilus</taxon>
    </lineage>
</organism>
<gene>
    <name evidence="4" type="ORF">MEDL_49454</name>
</gene>
<dbReference type="OrthoDB" id="273070at2759"/>
<dbReference type="Pfam" id="PF10453">
    <property type="entry name" value="NUFIP1"/>
    <property type="match status" value="1"/>
</dbReference>
<dbReference type="GO" id="GO:0008270">
    <property type="term" value="F:zinc ion binding"/>
    <property type="evidence" value="ECO:0007669"/>
    <property type="project" value="UniProtKB-KW"/>
</dbReference>
<dbReference type="PROSITE" id="PS00028">
    <property type="entry name" value="ZINC_FINGER_C2H2_1"/>
    <property type="match status" value="1"/>
</dbReference>
<dbReference type="GO" id="GO:0000492">
    <property type="term" value="P:box C/D snoRNP assembly"/>
    <property type="evidence" value="ECO:0007669"/>
    <property type="project" value="TreeGrafter"/>
</dbReference>
<comment type="caution">
    <text evidence="4">The sequence shown here is derived from an EMBL/GenBank/DDBJ whole genome shotgun (WGS) entry which is preliminary data.</text>
</comment>
<evidence type="ECO:0000313" key="4">
    <source>
        <dbReference type="EMBL" id="CAG2236985.1"/>
    </source>
</evidence>
<dbReference type="PROSITE" id="PS50157">
    <property type="entry name" value="ZINC_FINGER_C2H2_2"/>
    <property type="match status" value="1"/>
</dbReference>
<proteinExistence type="predicted"/>
<feature type="compositionally biased region" description="Basic and acidic residues" evidence="2">
    <location>
        <begin position="820"/>
        <end position="830"/>
    </location>
</feature>
<accession>A0A8S3TTW0</accession>
<sequence>MANNSYFGQVPQQSNQNYTYQPWGSGTASQQPSQNFSGNSNQQPYQQYGNNFQRGNSNDGNWYPGNSYGPNQPQNMNQRGNYYQNRAHSSNNNLNPSIGPNFDNTPPSSNYNYGQQNWSDSDYGNEYKFYSGGSINTYGSSDSYSPQNTNFSGNKRGTFNERPNQTMMGNNNQNPYIRNNPNSVGSGKQNPFIRNNPNSVGSGKQNPFIRNNPNSVDSGKHNPYTNNNPNQFGKNNINQFNNKNSHQHNPFGNSNPNQHDQFGYGNTNHFENKNHQFGTNSGNNHKKNPKQMHKKQQKQKKKMKKAKVVKGDNPENNKFYCDTCDRGFSQECQYTEHCGFHKQCSYTGCSFVAAPKLVNLHVQMQHKSGLAKKIWSVESQDDIEKWKEERRLKFPTTVNIEKKKAILEEKKSRGEVLETKYFGKMKGKNFNGQQNDGDDACPGDKNVRGKRNRRRKKPMIEMMGDAKVPKLDQSEGHEGHTSDQSEKDVVDKPFMTEEIKAMIKQRNTLHYRAKRTGNQEDWSKYRIIRAQCRRLTRIEKEQLGIPTQRTKRVLEKSEAGNAETNDKSEASVPVEEKTTESVNGDVKSSISKDEEGLEEQDKESWDWKRGRKKYPQRRRSDKANKFGSDVRPSLKSTPSLLEKLLANDIRHERNVILQCVHHVVKNNFFGIGDTSSKEINKQSSCDMSVTNEIKSQSECETGPSENKVRRIDNNCESTSVKHVMQCSKDNTASNETAEQPSDEETITNENTTETSNKTVSNEKTELPSDDKTISNGNTEETKLPSDDKTISNGNTEETSYNSVTNGIIELSSEDNTVSNEKAEQHSDEKTLSNGNTDETSYNLVTNGIIELSSEDNSVSNEKAELPSDDKIISNGNTDETSENTLNNEIIELSSDDNMEQSREENIVSNENAEQACQKKVSNRQNFPGNPGTRMLLQNVHTFLNLNK</sequence>
<feature type="compositionally biased region" description="Polar residues" evidence="2">
    <location>
        <begin position="183"/>
        <end position="229"/>
    </location>
</feature>
<dbReference type="InterPro" id="IPR039136">
    <property type="entry name" value="NUFIP1-like"/>
</dbReference>
<feature type="compositionally biased region" description="Polar residues" evidence="2">
    <location>
        <begin position="68"/>
        <end position="103"/>
    </location>
</feature>
<feature type="compositionally biased region" description="Basic residues" evidence="2">
    <location>
        <begin position="284"/>
        <end position="308"/>
    </location>
</feature>
<feature type="region of interest" description="Disordered" evidence="2">
    <location>
        <begin position="549"/>
        <end position="633"/>
    </location>
</feature>
<dbReference type="InterPro" id="IPR013087">
    <property type="entry name" value="Znf_C2H2_type"/>
</dbReference>
<evidence type="ECO:0000256" key="2">
    <source>
        <dbReference type="SAM" id="MobiDB-lite"/>
    </source>
</evidence>
<feature type="compositionally biased region" description="Polar residues" evidence="2">
    <location>
        <begin position="1"/>
        <end position="60"/>
    </location>
</feature>
<feature type="compositionally biased region" description="Basic and acidic residues" evidence="2">
    <location>
        <begin position="861"/>
        <end position="871"/>
    </location>
</feature>
<dbReference type="PANTHER" id="PTHR13309">
    <property type="entry name" value="NUCLEAR FRAGILE X MENTAL RETARDATION PROTEIN INTERACTING PROTEIN 1"/>
    <property type="match status" value="1"/>
</dbReference>
<feature type="compositionally biased region" description="Polar residues" evidence="2">
    <location>
        <begin position="580"/>
        <end position="589"/>
    </location>
</feature>
<feature type="compositionally biased region" description="Low complexity" evidence="2">
    <location>
        <begin position="230"/>
        <end position="244"/>
    </location>
</feature>
<feature type="region of interest" description="Disordered" evidence="2">
    <location>
        <begin position="1"/>
        <end position="103"/>
    </location>
</feature>
<feature type="compositionally biased region" description="Basic and acidic residues" evidence="2">
    <location>
        <begin position="779"/>
        <end position="789"/>
    </location>
</feature>
<feature type="compositionally biased region" description="Polar residues" evidence="2">
    <location>
        <begin position="160"/>
        <end position="169"/>
    </location>
</feature>
<protein>
    <submittedName>
        <fullName evidence="4">NUFIP1</fullName>
    </submittedName>
</protein>
<evidence type="ECO:0000313" key="5">
    <source>
        <dbReference type="Proteomes" id="UP000683360"/>
    </source>
</evidence>
<reference evidence="4" key="1">
    <citation type="submission" date="2021-03" db="EMBL/GenBank/DDBJ databases">
        <authorList>
            <person name="Bekaert M."/>
        </authorList>
    </citation>
    <scope>NUCLEOTIDE SEQUENCE</scope>
</reference>
<feature type="compositionally biased region" description="Polar residues" evidence="2">
    <location>
        <begin position="790"/>
        <end position="805"/>
    </location>
</feature>
<evidence type="ECO:0000259" key="3">
    <source>
        <dbReference type="PROSITE" id="PS50157"/>
    </source>
</evidence>
<dbReference type="EMBL" id="CAJPWZ010002371">
    <property type="protein sequence ID" value="CAG2236985.1"/>
    <property type="molecule type" value="Genomic_DNA"/>
</dbReference>
<keyword evidence="1" id="KW-0862">Zinc</keyword>
<feature type="region of interest" description="Disordered" evidence="2">
    <location>
        <begin position="427"/>
        <end position="491"/>
    </location>
</feature>
<dbReference type="PANTHER" id="PTHR13309:SF0">
    <property type="entry name" value="FMR1-INTERACTING PROTEIN NUFIP1"/>
    <property type="match status" value="1"/>
</dbReference>
<feature type="compositionally biased region" description="Low complexity" evidence="2">
    <location>
        <begin position="747"/>
        <end position="759"/>
    </location>
</feature>
<feature type="compositionally biased region" description="Basic residues" evidence="2">
    <location>
        <begin position="448"/>
        <end position="457"/>
    </location>
</feature>
<keyword evidence="1" id="KW-0863">Zinc-finger</keyword>
<dbReference type="GO" id="GO:0003723">
    <property type="term" value="F:RNA binding"/>
    <property type="evidence" value="ECO:0007669"/>
    <property type="project" value="InterPro"/>
</dbReference>
<feature type="region of interest" description="Disordered" evidence="2">
    <location>
        <begin position="160"/>
        <end position="311"/>
    </location>
</feature>
<dbReference type="GO" id="GO:0005634">
    <property type="term" value="C:nucleus"/>
    <property type="evidence" value="ECO:0007669"/>
    <property type="project" value="TreeGrafter"/>
</dbReference>
<feature type="compositionally biased region" description="Low complexity" evidence="2">
    <location>
        <begin position="170"/>
        <end position="182"/>
    </location>
</feature>
<feature type="domain" description="C2H2-type" evidence="3">
    <location>
        <begin position="319"/>
        <end position="341"/>
    </location>
</feature>
<feature type="region of interest" description="Disordered" evidence="2">
    <location>
        <begin position="855"/>
        <end position="881"/>
    </location>
</feature>
<keyword evidence="1" id="KW-0479">Metal-binding</keyword>
<feature type="compositionally biased region" description="Polar residues" evidence="2">
    <location>
        <begin position="247"/>
        <end position="283"/>
    </location>
</feature>
<feature type="compositionally biased region" description="Basic residues" evidence="2">
    <location>
        <begin position="609"/>
        <end position="620"/>
    </location>
</feature>
<feature type="compositionally biased region" description="Basic and acidic residues" evidence="2">
    <location>
        <begin position="552"/>
        <end position="579"/>
    </location>
</feature>
<dbReference type="Proteomes" id="UP000683360">
    <property type="component" value="Unassembled WGS sequence"/>
</dbReference>
<dbReference type="AlphaFoldDB" id="A0A8S3TTW0"/>
<feature type="region of interest" description="Disordered" evidence="2">
    <location>
        <begin position="719"/>
        <end position="839"/>
    </location>
</feature>
<keyword evidence="5" id="KW-1185">Reference proteome</keyword>